<dbReference type="Proteomes" id="UP001409291">
    <property type="component" value="Unassembled WGS sequence"/>
</dbReference>
<keyword evidence="4" id="KW-0808">Transferase</keyword>
<evidence type="ECO:0000313" key="9">
    <source>
        <dbReference type="EMBL" id="MEN5380739.1"/>
    </source>
</evidence>
<dbReference type="PROSITE" id="PS50112">
    <property type="entry name" value="PAS"/>
    <property type="match status" value="1"/>
</dbReference>
<dbReference type="Pfam" id="PF02518">
    <property type="entry name" value="HATPase_c"/>
    <property type="match status" value="1"/>
</dbReference>
<reference evidence="9 10" key="1">
    <citation type="submission" date="2024-04" db="EMBL/GenBank/DDBJ databases">
        <title>WGS of bacteria from Torrens River.</title>
        <authorList>
            <person name="Wyrsch E.R."/>
            <person name="Drigo B."/>
        </authorList>
    </citation>
    <scope>NUCLEOTIDE SEQUENCE [LARGE SCALE GENOMIC DNA]</scope>
    <source>
        <strain evidence="9 10">TWI391</strain>
    </source>
</reference>
<dbReference type="PRINTS" id="PR00344">
    <property type="entry name" value="BCTRLSENSOR"/>
</dbReference>
<dbReference type="InterPro" id="IPR035965">
    <property type="entry name" value="PAS-like_dom_sf"/>
</dbReference>
<dbReference type="SMART" id="SM00388">
    <property type="entry name" value="HisKA"/>
    <property type="match status" value="1"/>
</dbReference>
<evidence type="ECO:0000256" key="6">
    <source>
        <dbReference type="ARBA" id="ARBA00023012"/>
    </source>
</evidence>
<dbReference type="InterPro" id="IPR003661">
    <property type="entry name" value="HisK_dim/P_dom"/>
</dbReference>
<feature type="domain" description="Histidine kinase" evidence="7">
    <location>
        <begin position="422"/>
        <end position="632"/>
    </location>
</feature>
<evidence type="ECO:0000313" key="10">
    <source>
        <dbReference type="Proteomes" id="UP001409291"/>
    </source>
</evidence>
<sequence length="635" mass="72488">MSYSEFTTYGVSNTVADGRNHSGNNLANSMESRALHQLKYLEKILDLTSDTLFLIDQDNICVDAIIKTENPIINPHTSIVGANILSLLPSSTSLLIEQEFEKCRNTGETSNLNYDLPTEDETYYFKFIIHKFDEMHLLCQYRDITQRSNMKHRLKSALKAQLEVGKVAMIGHWRFDVRQQEFLHTGYSNLLRMNLLEPKITTMNDLLASVHPDDRKKMRDFVNNDKAEYSTMEYRMELTGLPITYIRTTKYAKYIENDSCIIEGFSQNVSDFMKNRNELEMVLAVVNNAPYSIFACHTDGQLAFANKACRQQNGLDEEEEIGHMLVYENLKNFDSKNEWERFLQKVQDASGYLQYRCDIPYPEMDIIGSECSSLIIKNGNGDDIVWTIQRDISDQIRYEEQLLRSKETAEESEKLKSAFISNMNHEIRTPLSAIIGFGNIIAETPDPELRKEYGQILMANSSQLLRLVSDVLEMSQMDAGRVRFESAPVSLTGIFNELSLSFGPSDDLPDLFFDIPQKEVVAYLDRGRVMQVLVNLINNSMKFTPSTGTIHVGYLLHPDQIEFYVKDTGIGIAQDKQDAIFNRFFKINELDKGTGLGLSICKSIVEQMDGQIWVESEEGKGATFRIKLPLNSQSL</sequence>
<dbReference type="CDD" id="cd00082">
    <property type="entry name" value="HisKA"/>
    <property type="match status" value="1"/>
</dbReference>
<keyword evidence="5 9" id="KW-0418">Kinase</keyword>
<dbReference type="PROSITE" id="PS50109">
    <property type="entry name" value="HIS_KIN"/>
    <property type="match status" value="1"/>
</dbReference>
<dbReference type="EC" id="2.7.13.3" evidence="2"/>
<name>A0ABV0C4S0_9SPHI</name>
<dbReference type="InterPro" id="IPR003594">
    <property type="entry name" value="HATPase_dom"/>
</dbReference>
<evidence type="ECO:0000256" key="2">
    <source>
        <dbReference type="ARBA" id="ARBA00012438"/>
    </source>
</evidence>
<dbReference type="GO" id="GO:0016301">
    <property type="term" value="F:kinase activity"/>
    <property type="evidence" value="ECO:0007669"/>
    <property type="project" value="UniProtKB-KW"/>
</dbReference>
<keyword evidence="6" id="KW-0902">Two-component regulatory system</keyword>
<dbReference type="SUPFAM" id="SSF47384">
    <property type="entry name" value="Homodimeric domain of signal transducing histidine kinase"/>
    <property type="match status" value="1"/>
</dbReference>
<dbReference type="PANTHER" id="PTHR43711">
    <property type="entry name" value="TWO-COMPONENT HISTIDINE KINASE"/>
    <property type="match status" value="1"/>
</dbReference>
<evidence type="ECO:0000256" key="4">
    <source>
        <dbReference type="ARBA" id="ARBA00022679"/>
    </source>
</evidence>
<dbReference type="RefSeq" id="WP_346583682.1">
    <property type="nucleotide sequence ID" value="NZ_JBDJLH010000010.1"/>
</dbReference>
<keyword evidence="10" id="KW-1185">Reference proteome</keyword>
<dbReference type="InterPro" id="IPR036890">
    <property type="entry name" value="HATPase_C_sf"/>
</dbReference>
<dbReference type="Gene3D" id="3.30.565.10">
    <property type="entry name" value="Histidine kinase-like ATPase, C-terminal domain"/>
    <property type="match status" value="1"/>
</dbReference>
<evidence type="ECO:0000259" key="7">
    <source>
        <dbReference type="PROSITE" id="PS50109"/>
    </source>
</evidence>
<dbReference type="PANTHER" id="PTHR43711:SF31">
    <property type="entry name" value="HISTIDINE KINASE"/>
    <property type="match status" value="1"/>
</dbReference>
<dbReference type="InterPro" id="IPR004358">
    <property type="entry name" value="Sig_transdc_His_kin-like_C"/>
</dbReference>
<dbReference type="InterPro" id="IPR000014">
    <property type="entry name" value="PAS"/>
</dbReference>
<dbReference type="SMART" id="SM00387">
    <property type="entry name" value="HATPase_c"/>
    <property type="match status" value="1"/>
</dbReference>
<evidence type="ECO:0000256" key="5">
    <source>
        <dbReference type="ARBA" id="ARBA00022777"/>
    </source>
</evidence>
<keyword evidence="3" id="KW-0597">Phosphoprotein</keyword>
<evidence type="ECO:0000256" key="1">
    <source>
        <dbReference type="ARBA" id="ARBA00000085"/>
    </source>
</evidence>
<feature type="domain" description="PAS" evidence="8">
    <location>
        <begin position="278"/>
        <end position="328"/>
    </location>
</feature>
<gene>
    <name evidence="9" type="ORF">ABE541_25985</name>
</gene>
<protein>
    <recommendedName>
        <fullName evidence="2">histidine kinase</fullName>
        <ecNumber evidence="2">2.7.13.3</ecNumber>
    </recommendedName>
</protein>
<comment type="caution">
    <text evidence="9">The sequence shown here is derived from an EMBL/GenBank/DDBJ whole genome shotgun (WGS) entry which is preliminary data.</text>
</comment>
<dbReference type="Gene3D" id="3.30.450.20">
    <property type="entry name" value="PAS domain"/>
    <property type="match status" value="2"/>
</dbReference>
<dbReference type="InterPro" id="IPR050736">
    <property type="entry name" value="Sensor_HK_Regulatory"/>
</dbReference>
<accession>A0ABV0C4S0</accession>
<organism evidence="9 10">
    <name type="scientific">Sphingobacterium kitahiroshimense</name>
    <dbReference type="NCBI Taxonomy" id="470446"/>
    <lineage>
        <taxon>Bacteria</taxon>
        <taxon>Pseudomonadati</taxon>
        <taxon>Bacteroidota</taxon>
        <taxon>Sphingobacteriia</taxon>
        <taxon>Sphingobacteriales</taxon>
        <taxon>Sphingobacteriaceae</taxon>
        <taxon>Sphingobacterium</taxon>
    </lineage>
</organism>
<dbReference type="InterPro" id="IPR005467">
    <property type="entry name" value="His_kinase_dom"/>
</dbReference>
<evidence type="ECO:0000259" key="8">
    <source>
        <dbReference type="PROSITE" id="PS50112"/>
    </source>
</evidence>
<proteinExistence type="predicted"/>
<dbReference type="EMBL" id="JBDJNQ010000025">
    <property type="protein sequence ID" value="MEN5380739.1"/>
    <property type="molecule type" value="Genomic_DNA"/>
</dbReference>
<dbReference type="SUPFAM" id="SSF55785">
    <property type="entry name" value="PYP-like sensor domain (PAS domain)"/>
    <property type="match status" value="1"/>
</dbReference>
<dbReference type="InterPro" id="IPR036097">
    <property type="entry name" value="HisK_dim/P_sf"/>
</dbReference>
<dbReference type="Pfam" id="PF00512">
    <property type="entry name" value="HisKA"/>
    <property type="match status" value="1"/>
</dbReference>
<comment type="catalytic activity">
    <reaction evidence="1">
        <text>ATP + protein L-histidine = ADP + protein N-phospho-L-histidine.</text>
        <dbReference type="EC" id="2.7.13.3"/>
    </reaction>
</comment>
<evidence type="ECO:0000256" key="3">
    <source>
        <dbReference type="ARBA" id="ARBA00022553"/>
    </source>
</evidence>
<dbReference type="SUPFAM" id="SSF55874">
    <property type="entry name" value="ATPase domain of HSP90 chaperone/DNA topoisomerase II/histidine kinase"/>
    <property type="match status" value="1"/>
</dbReference>
<dbReference type="Gene3D" id="1.10.287.130">
    <property type="match status" value="1"/>
</dbReference>